<protein>
    <submittedName>
        <fullName evidence="3">Uncharacterized protein</fullName>
    </submittedName>
</protein>
<name>A0A0N4ZWE9_PARTI</name>
<keyword evidence="1" id="KW-0812">Transmembrane</keyword>
<sequence>MHIIINITNFIILILISFINGAPSLTKFNADKNLASPTEVLRYTPLSQAHAVPQIATEPEVNPDDGDFSMFRFINPAQLPNGATLVTEEKDNDESGDAFVLNMPHMEMENNPEGKSTFYNTKAIGEVPALNLDSPGLIDSKPKSKSGNENPIVNPASYFLAGGNFDKIEQPNCQMVGCDGPFPEDVMNHILEPFTEMSENNVPQTCKQHFVPLNSCVNNKGYPIGMICTICCECSNEFIEEVKKTNGYKQGKQ</sequence>
<evidence type="ECO:0000313" key="3">
    <source>
        <dbReference type="WBParaSite" id="PTRK_0001298000.1"/>
    </source>
</evidence>
<evidence type="ECO:0000256" key="1">
    <source>
        <dbReference type="SAM" id="Phobius"/>
    </source>
</evidence>
<feature type="transmembrane region" description="Helical" evidence="1">
    <location>
        <begin position="7"/>
        <end position="25"/>
    </location>
</feature>
<evidence type="ECO:0000313" key="2">
    <source>
        <dbReference type="Proteomes" id="UP000038045"/>
    </source>
</evidence>
<reference evidence="3" key="1">
    <citation type="submission" date="2017-02" db="UniProtKB">
        <authorList>
            <consortium name="WormBaseParasite"/>
        </authorList>
    </citation>
    <scope>IDENTIFICATION</scope>
</reference>
<dbReference type="WBParaSite" id="PTRK_0001298000.1">
    <property type="protein sequence ID" value="PTRK_0001298000.1"/>
    <property type="gene ID" value="PTRK_0001298000"/>
</dbReference>
<dbReference type="AlphaFoldDB" id="A0A0N4ZWE9"/>
<dbReference type="Proteomes" id="UP000038045">
    <property type="component" value="Unplaced"/>
</dbReference>
<keyword evidence="1" id="KW-1133">Transmembrane helix</keyword>
<organism evidence="2 3">
    <name type="scientific">Parastrongyloides trichosuri</name>
    <name type="common">Possum-specific nematode worm</name>
    <dbReference type="NCBI Taxonomy" id="131310"/>
    <lineage>
        <taxon>Eukaryota</taxon>
        <taxon>Metazoa</taxon>
        <taxon>Ecdysozoa</taxon>
        <taxon>Nematoda</taxon>
        <taxon>Chromadorea</taxon>
        <taxon>Rhabditida</taxon>
        <taxon>Tylenchina</taxon>
        <taxon>Panagrolaimomorpha</taxon>
        <taxon>Strongyloidoidea</taxon>
        <taxon>Strongyloididae</taxon>
        <taxon>Parastrongyloides</taxon>
    </lineage>
</organism>
<proteinExistence type="predicted"/>
<accession>A0A0N4ZWE9</accession>
<keyword evidence="2" id="KW-1185">Reference proteome</keyword>
<keyword evidence="1" id="KW-0472">Membrane</keyword>